<evidence type="ECO:0000313" key="1">
    <source>
        <dbReference type="EMBL" id="KAI9509353.1"/>
    </source>
</evidence>
<evidence type="ECO:0000313" key="2">
    <source>
        <dbReference type="Proteomes" id="UP001207468"/>
    </source>
</evidence>
<keyword evidence="2" id="KW-1185">Reference proteome</keyword>
<organism evidence="1 2">
    <name type="scientific">Russula earlei</name>
    <dbReference type="NCBI Taxonomy" id="71964"/>
    <lineage>
        <taxon>Eukaryota</taxon>
        <taxon>Fungi</taxon>
        <taxon>Dikarya</taxon>
        <taxon>Basidiomycota</taxon>
        <taxon>Agaricomycotina</taxon>
        <taxon>Agaricomycetes</taxon>
        <taxon>Russulales</taxon>
        <taxon>Russulaceae</taxon>
        <taxon>Russula</taxon>
    </lineage>
</organism>
<name>A0ACC0UCK5_9AGAM</name>
<gene>
    <name evidence="1" type="ORF">F5148DRAFT_765871</name>
</gene>
<accession>A0ACC0UCK5</accession>
<dbReference type="Proteomes" id="UP001207468">
    <property type="component" value="Unassembled WGS sequence"/>
</dbReference>
<dbReference type="EMBL" id="JAGFNK010000066">
    <property type="protein sequence ID" value="KAI9509353.1"/>
    <property type="molecule type" value="Genomic_DNA"/>
</dbReference>
<protein>
    <submittedName>
        <fullName evidence="1">Uncharacterized protein</fullName>
    </submittedName>
</protein>
<sequence>MLTYVQRLWRISRKHGRSSPVSKGYSRFSFQSEQREIRCMDLGKTALGNWKAQQGGCTHIQKISPFSSPLQLHAVLQRPQRPQVHELWHGILQTLPQAEPPHGGTRRPRIEYRYRHTVFFFFFFFFVGRTPFVVLRGAMFIAPFRGRRPFASVFHSIILYLLDEMRSPLDVAQARL</sequence>
<proteinExistence type="predicted"/>
<comment type="caution">
    <text evidence="1">The sequence shown here is derived from an EMBL/GenBank/DDBJ whole genome shotgun (WGS) entry which is preliminary data.</text>
</comment>
<reference evidence="1" key="1">
    <citation type="submission" date="2021-03" db="EMBL/GenBank/DDBJ databases">
        <title>Evolutionary priming and transition to the ectomycorrhizal habit in an iconic lineage of mushroom-forming fungi: is preadaptation a requirement?</title>
        <authorList>
            <consortium name="DOE Joint Genome Institute"/>
            <person name="Looney B.P."/>
            <person name="Miyauchi S."/>
            <person name="Morin E."/>
            <person name="Drula E."/>
            <person name="Courty P.E."/>
            <person name="Chicoki N."/>
            <person name="Fauchery L."/>
            <person name="Kohler A."/>
            <person name="Kuo A."/>
            <person name="LaButti K."/>
            <person name="Pangilinan J."/>
            <person name="Lipzen A."/>
            <person name="Riley R."/>
            <person name="Andreopoulos W."/>
            <person name="He G."/>
            <person name="Johnson J."/>
            <person name="Barry K.W."/>
            <person name="Grigoriev I.V."/>
            <person name="Nagy L."/>
            <person name="Hibbett D."/>
            <person name="Henrissat B."/>
            <person name="Matheny P.B."/>
            <person name="Labbe J."/>
            <person name="Martin A.F."/>
        </authorList>
    </citation>
    <scope>NUCLEOTIDE SEQUENCE</scope>
    <source>
        <strain evidence="1">BPL698</strain>
    </source>
</reference>